<protein>
    <submittedName>
        <fullName evidence="1">Uncharacterized protein</fullName>
    </submittedName>
</protein>
<evidence type="ECO:0000313" key="2">
    <source>
        <dbReference type="Proteomes" id="UP001501521"/>
    </source>
</evidence>
<evidence type="ECO:0000313" key="1">
    <source>
        <dbReference type="EMBL" id="GAA4895563.1"/>
    </source>
</evidence>
<dbReference type="RefSeq" id="WP_345580282.1">
    <property type="nucleotide sequence ID" value="NZ_BAABLV010000019.1"/>
</dbReference>
<proteinExistence type="predicted"/>
<sequence length="106" mass="11760">MDAILSARPLRIMRSSERVETLMNIEFGVGICKGGFFLPKKVNSNVEWGAWNDCNVYGSASTYVHSISAQLWMQTGAFAFQKTKQETAMSPLESVSSKVVTAHRVK</sequence>
<accession>A0ABP9F948</accession>
<keyword evidence="2" id="KW-1185">Reference proteome</keyword>
<organism evidence="1 2">
    <name type="scientific">Tessaracoccus lubricantis</name>
    <dbReference type="NCBI Taxonomy" id="545543"/>
    <lineage>
        <taxon>Bacteria</taxon>
        <taxon>Bacillati</taxon>
        <taxon>Actinomycetota</taxon>
        <taxon>Actinomycetes</taxon>
        <taxon>Propionibacteriales</taxon>
        <taxon>Propionibacteriaceae</taxon>
        <taxon>Tessaracoccus</taxon>
    </lineage>
</organism>
<reference evidence="2" key="1">
    <citation type="journal article" date="2019" name="Int. J. Syst. Evol. Microbiol.">
        <title>The Global Catalogue of Microorganisms (GCM) 10K type strain sequencing project: providing services to taxonomists for standard genome sequencing and annotation.</title>
        <authorList>
            <consortium name="The Broad Institute Genomics Platform"/>
            <consortium name="The Broad Institute Genome Sequencing Center for Infectious Disease"/>
            <person name="Wu L."/>
            <person name="Ma J."/>
        </authorList>
    </citation>
    <scope>NUCLEOTIDE SEQUENCE [LARGE SCALE GENOMIC DNA]</scope>
    <source>
        <strain evidence="2">JCM 19125</strain>
    </source>
</reference>
<dbReference type="Proteomes" id="UP001501521">
    <property type="component" value="Unassembled WGS sequence"/>
</dbReference>
<dbReference type="EMBL" id="BAABLV010000019">
    <property type="protein sequence ID" value="GAA4895563.1"/>
    <property type="molecule type" value="Genomic_DNA"/>
</dbReference>
<comment type="caution">
    <text evidence="1">The sequence shown here is derived from an EMBL/GenBank/DDBJ whole genome shotgun (WGS) entry which is preliminary data.</text>
</comment>
<gene>
    <name evidence="1" type="ORF">GCM10025789_11330</name>
</gene>
<name>A0ABP9F948_9ACTN</name>